<dbReference type="Proteomes" id="UP000230605">
    <property type="component" value="Chromosome 9"/>
</dbReference>
<gene>
    <name evidence="2" type="ORF">CB0940_11316</name>
    <name evidence="3" type="ORF">RHO25_012818</name>
</gene>
<protein>
    <submittedName>
        <fullName evidence="2">Putative methyltransferase</fullName>
    </submittedName>
</protein>
<dbReference type="GO" id="GO:0032259">
    <property type="term" value="P:methylation"/>
    <property type="evidence" value="ECO:0007669"/>
    <property type="project" value="UniProtKB-KW"/>
</dbReference>
<dbReference type="InterPro" id="IPR029063">
    <property type="entry name" value="SAM-dependent_MTases_sf"/>
</dbReference>
<evidence type="ECO:0000259" key="1">
    <source>
        <dbReference type="Pfam" id="PF13847"/>
    </source>
</evidence>
<dbReference type="SUPFAM" id="SSF53335">
    <property type="entry name" value="S-adenosyl-L-methionine-dependent methyltransferases"/>
    <property type="match status" value="1"/>
</dbReference>
<keyword evidence="2" id="KW-0808">Transferase</keyword>
<feature type="domain" description="Methyltransferase" evidence="1">
    <location>
        <begin position="47"/>
        <end position="180"/>
    </location>
</feature>
<dbReference type="Pfam" id="PF13847">
    <property type="entry name" value="Methyltransf_31"/>
    <property type="match status" value="1"/>
</dbReference>
<dbReference type="PANTHER" id="PTHR43591">
    <property type="entry name" value="METHYLTRANSFERASE"/>
    <property type="match status" value="1"/>
</dbReference>
<reference evidence="2 4" key="1">
    <citation type="submission" date="2015-10" db="EMBL/GenBank/DDBJ databases">
        <title>The cercosporin biosynthetic gene cluster was horizontally transferred to several fungal lineages and shown to be expanded in Cercospora beticola based on microsynteny with recipient genomes.</title>
        <authorList>
            <person name="De Jonge R."/>
            <person name="Ebert M.K."/>
            <person name="Suttle J.C."/>
            <person name="Jurick Ii W.M."/>
            <person name="Secor G.A."/>
            <person name="Thomma B.P."/>
            <person name="Van De Peer Y."/>
            <person name="Bolton M.D."/>
        </authorList>
    </citation>
    <scope>NUCLEOTIDE SEQUENCE [LARGE SCALE GENOMIC DNA]</scope>
    <source>
        <strain evidence="2 4">09-40</strain>
    </source>
</reference>
<dbReference type="EMBL" id="CP134192">
    <property type="protein sequence ID" value="WPB08154.1"/>
    <property type="molecule type" value="Genomic_DNA"/>
</dbReference>
<keyword evidence="5" id="KW-1185">Reference proteome</keyword>
<dbReference type="OrthoDB" id="10017101at2759"/>
<proteinExistence type="predicted"/>
<dbReference type="CDD" id="cd02440">
    <property type="entry name" value="AdoMet_MTases"/>
    <property type="match status" value="1"/>
</dbReference>
<evidence type="ECO:0000313" key="5">
    <source>
        <dbReference type="Proteomes" id="UP001302367"/>
    </source>
</evidence>
<dbReference type="Gene3D" id="3.40.50.150">
    <property type="entry name" value="Vaccinia Virus protein VP39"/>
    <property type="match status" value="1"/>
</dbReference>
<evidence type="ECO:0000313" key="2">
    <source>
        <dbReference type="EMBL" id="PIA90609.1"/>
    </source>
</evidence>
<dbReference type="Proteomes" id="UP001302367">
    <property type="component" value="Chromosome 9"/>
</dbReference>
<evidence type="ECO:0000313" key="3">
    <source>
        <dbReference type="EMBL" id="WPB08154.1"/>
    </source>
</evidence>
<keyword evidence="2" id="KW-0489">Methyltransferase</keyword>
<accession>A0A2G5HDK9</accession>
<name>A0A2G5HDK9_CERBT</name>
<organism evidence="2 4">
    <name type="scientific">Cercospora beticola</name>
    <name type="common">Sugarbeet leaf spot fungus</name>
    <dbReference type="NCBI Taxonomy" id="122368"/>
    <lineage>
        <taxon>Eukaryota</taxon>
        <taxon>Fungi</taxon>
        <taxon>Dikarya</taxon>
        <taxon>Ascomycota</taxon>
        <taxon>Pezizomycotina</taxon>
        <taxon>Dothideomycetes</taxon>
        <taxon>Dothideomycetidae</taxon>
        <taxon>Mycosphaerellales</taxon>
        <taxon>Mycosphaerellaceae</taxon>
        <taxon>Cercospora</taxon>
    </lineage>
</organism>
<dbReference type="EMBL" id="LKMD01000107">
    <property type="protein sequence ID" value="PIA90609.1"/>
    <property type="molecule type" value="Genomic_DNA"/>
</dbReference>
<dbReference type="AlphaFoldDB" id="A0A2G5HDK9"/>
<dbReference type="GO" id="GO:0008168">
    <property type="term" value="F:methyltransferase activity"/>
    <property type="evidence" value="ECO:0007669"/>
    <property type="project" value="UniProtKB-KW"/>
</dbReference>
<dbReference type="InterPro" id="IPR025714">
    <property type="entry name" value="Methyltranfer_dom"/>
</dbReference>
<sequence>MTSSQQPTQNKYIPGHKPTHIQNHTWRTAENSCAYLLPTLQQKVQETPNLKALDCGCGPGTISASLASYFPQGHIIATDLSPDVVTQASTHAKNVGINNMSTQVASIFELPFGDNEFDLVHAQQILCHLSEPLRAVKEMLRVCKPGGIVALRECDMRMWCLYPETEGMKDLHKAIMKTFETSGGSVDMGPRLVNLALQAGVKRDDVKASMGTWCYSTRDERQVWMSTFAYRLREGGMRKEILEKKLGWTAEQLDAMADDCEKFIEAEDGCFGVMHGELIITKA</sequence>
<evidence type="ECO:0000313" key="4">
    <source>
        <dbReference type="Proteomes" id="UP000230605"/>
    </source>
</evidence>
<reference evidence="3 5" key="2">
    <citation type="submission" date="2023-09" db="EMBL/GenBank/DDBJ databases">
        <title>Complete-Gapless Cercospora beticola genome.</title>
        <authorList>
            <person name="Wyatt N.A."/>
            <person name="Spanner R.E."/>
            <person name="Bolton M.D."/>
        </authorList>
    </citation>
    <scope>NUCLEOTIDE SEQUENCE [LARGE SCALE GENOMIC DNA]</scope>
    <source>
        <strain evidence="3">Cb09-40</strain>
    </source>
</reference>
<dbReference type="PANTHER" id="PTHR43591:SF24">
    <property type="entry name" value="2-METHOXY-6-POLYPRENYL-1,4-BENZOQUINOL METHYLASE, MITOCHONDRIAL"/>
    <property type="match status" value="1"/>
</dbReference>